<evidence type="ECO:0000313" key="3">
    <source>
        <dbReference type="Proteomes" id="UP000238479"/>
    </source>
</evidence>
<keyword evidence="1" id="KW-0812">Transmembrane</keyword>
<keyword evidence="1" id="KW-0472">Membrane</keyword>
<dbReference type="AlphaFoldDB" id="A0A2P6QU05"/>
<sequence>MINKLTPSTATWMQTTAHIILISQAPHVRHQQVDYIFFYFEIYIFFLTQFCFGKSITSSFFD</sequence>
<reference evidence="2 3" key="1">
    <citation type="journal article" date="2018" name="Nat. Genet.">
        <title>The Rosa genome provides new insights in the design of modern roses.</title>
        <authorList>
            <person name="Bendahmane M."/>
        </authorList>
    </citation>
    <scope>NUCLEOTIDE SEQUENCE [LARGE SCALE GENOMIC DNA]</scope>
    <source>
        <strain evidence="3">cv. Old Blush</strain>
    </source>
</reference>
<dbReference type="Proteomes" id="UP000238479">
    <property type="component" value="Chromosome 4"/>
</dbReference>
<dbReference type="EMBL" id="PDCK01000042">
    <property type="protein sequence ID" value="PRQ37671.1"/>
    <property type="molecule type" value="Genomic_DNA"/>
</dbReference>
<gene>
    <name evidence="2" type="ORF">RchiOBHm_Chr4g0405211</name>
</gene>
<accession>A0A2P6QU05</accession>
<protein>
    <submittedName>
        <fullName evidence="2">Uncharacterized protein</fullName>
    </submittedName>
</protein>
<keyword evidence="3" id="KW-1185">Reference proteome</keyword>
<comment type="caution">
    <text evidence="2">The sequence shown here is derived from an EMBL/GenBank/DDBJ whole genome shotgun (WGS) entry which is preliminary data.</text>
</comment>
<keyword evidence="1" id="KW-1133">Transmembrane helix</keyword>
<feature type="transmembrane region" description="Helical" evidence="1">
    <location>
        <begin position="35"/>
        <end position="52"/>
    </location>
</feature>
<dbReference type="Gramene" id="PRQ37671">
    <property type="protein sequence ID" value="PRQ37671"/>
    <property type="gene ID" value="RchiOBHm_Chr4g0405211"/>
</dbReference>
<evidence type="ECO:0000313" key="2">
    <source>
        <dbReference type="EMBL" id="PRQ37671.1"/>
    </source>
</evidence>
<proteinExistence type="predicted"/>
<evidence type="ECO:0000256" key="1">
    <source>
        <dbReference type="SAM" id="Phobius"/>
    </source>
</evidence>
<name>A0A2P6QU05_ROSCH</name>
<organism evidence="2 3">
    <name type="scientific">Rosa chinensis</name>
    <name type="common">China rose</name>
    <dbReference type="NCBI Taxonomy" id="74649"/>
    <lineage>
        <taxon>Eukaryota</taxon>
        <taxon>Viridiplantae</taxon>
        <taxon>Streptophyta</taxon>
        <taxon>Embryophyta</taxon>
        <taxon>Tracheophyta</taxon>
        <taxon>Spermatophyta</taxon>
        <taxon>Magnoliopsida</taxon>
        <taxon>eudicotyledons</taxon>
        <taxon>Gunneridae</taxon>
        <taxon>Pentapetalae</taxon>
        <taxon>rosids</taxon>
        <taxon>fabids</taxon>
        <taxon>Rosales</taxon>
        <taxon>Rosaceae</taxon>
        <taxon>Rosoideae</taxon>
        <taxon>Rosoideae incertae sedis</taxon>
        <taxon>Rosa</taxon>
    </lineage>
</organism>